<accession>A0A6J5QSL2</accession>
<name>A0A6J5QSL2_9CAUD</name>
<organism evidence="1">
    <name type="scientific">uncultured Caudovirales phage</name>
    <dbReference type="NCBI Taxonomy" id="2100421"/>
    <lineage>
        <taxon>Viruses</taxon>
        <taxon>Duplodnaviria</taxon>
        <taxon>Heunggongvirae</taxon>
        <taxon>Uroviricota</taxon>
        <taxon>Caudoviricetes</taxon>
        <taxon>Peduoviridae</taxon>
        <taxon>Maltschvirus</taxon>
        <taxon>Maltschvirus maltsch</taxon>
    </lineage>
</organism>
<evidence type="ECO:0000313" key="2">
    <source>
        <dbReference type="EMBL" id="CAB4212595.1"/>
    </source>
</evidence>
<proteinExistence type="predicted"/>
<evidence type="ECO:0000313" key="1">
    <source>
        <dbReference type="EMBL" id="CAB4182504.1"/>
    </source>
</evidence>
<gene>
    <name evidence="1" type="ORF">UFOVP1085_6</name>
    <name evidence="2" type="ORF">UFOVP1439_26</name>
</gene>
<protein>
    <submittedName>
        <fullName evidence="1">Uncharacterized protein</fullName>
    </submittedName>
</protein>
<reference evidence="1" key="1">
    <citation type="submission" date="2020-05" db="EMBL/GenBank/DDBJ databases">
        <authorList>
            <person name="Chiriac C."/>
            <person name="Salcher M."/>
            <person name="Ghai R."/>
            <person name="Kavagutti S V."/>
        </authorList>
    </citation>
    <scope>NUCLEOTIDE SEQUENCE</scope>
</reference>
<sequence length="81" mass="9285">MKTIQYAIDTDTGLTWSRVGSEVAVPVLNYPADDYTLIKMSVLYSGTAALKWTRQLPVSLKNYHREFWGMNKLTGRRETTQ</sequence>
<dbReference type="EMBL" id="LR797394">
    <property type="protein sequence ID" value="CAB4212595.1"/>
    <property type="molecule type" value="Genomic_DNA"/>
</dbReference>
<dbReference type="EMBL" id="LR797026">
    <property type="protein sequence ID" value="CAB4182504.1"/>
    <property type="molecule type" value="Genomic_DNA"/>
</dbReference>